<reference evidence="1" key="2">
    <citation type="journal article" date="2015" name="Fish Shellfish Immunol.">
        <title>Early steps in the European eel (Anguilla anguilla)-Vibrio vulnificus interaction in the gills: Role of the RtxA13 toxin.</title>
        <authorList>
            <person name="Callol A."/>
            <person name="Pajuelo D."/>
            <person name="Ebbesson L."/>
            <person name="Teles M."/>
            <person name="MacKenzie S."/>
            <person name="Amaro C."/>
        </authorList>
    </citation>
    <scope>NUCLEOTIDE SEQUENCE</scope>
</reference>
<proteinExistence type="predicted"/>
<sequence length="23" mass="2535">MAPSALSEQLTQLHTAKKNTAFF</sequence>
<protein>
    <submittedName>
        <fullName evidence="1">Uncharacterized protein</fullName>
    </submittedName>
</protein>
<evidence type="ECO:0000313" key="1">
    <source>
        <dbReference type="EMBL" id="JAH60558.1"/>
    </source>
</evidence>
<dbReference type="AlphaFoldDB" id="A0A0E9U6F7"/>
<accession>A0A0E9U6F7</accession>
<organism evidence="1">
    <name type="scientific">Anguilla anguilla</name>
    <name type="common">European freshwater eel</name>
    <name type="synonym">Muraena anguilla</name>
    <dbReference type="NCBI Taxonomy" id="7936"/>
    <lineage>
        <taxon>Eukaryota</taxon>
        <taxon>Metazoa</taxon>
        <taxon>Chordata</taxon>
        <taxon>Craniata</taxon>
        <taxon>Vertebrata</taxon>
        <taxon>Euteleostomi</taxon>
        <taxon>Actinopterygii</taxon>
        <taxon>Neopterygii</taxon>
        <taxon>Teleostei</taxon>
        <taxon>Anguilliformes</taxon>
        <taxon>Anguillidae</taxon>
        <taxon>Anguilla</taxon>
    </lineage>
</organism>
<name>A0A0E9U6F7_ANGAN</name>
<reference evidence="1" key="1">
    <citation type="submission" date="2014-11" db="EMBL/GenBank/DDBJ databases">
        <authorList>
            <person name="Amaro Gonzalez C."/>
        </authorList>
    </citation>
    <scope>NUCLEOTIDE SEQUENCE</scope>
</reference>
<dbReference type="EMBL" id="GBXM01048019">
    <property type="protein sequence ID" value="JAH60558.1"/>
    <property type="molecule type" value="Transcribed_RNA"/>
</dbReference>